<dbReference type="GO" id="GO:0005524">
    <property type="term" value="F:ATP binding"/>
    <property type="evidence" value="ECO:0007669"/>
    <property type="project" value="UniProtKB-KW"/>
</dbReference>
<protein>
    <submittedName>
        <fullName evidence="4">Spermidine/putrescine ABC transporter ATP-binding protein</fullName>
    </submittedName>
</protein>
<proteinExistence type="predicted"/>
<evidence type="ECO:0000313" key="5">
    <source>
        <dbReference type="Proteomes" id="UP000076490"/>
    </source>
</evidence>
<evidence type="ECO:0000256" key="2">
    <source>
        <dbReference type="ARBA" id="ARBA00022840"/>
    </source>
</evidence>
<evidence type="ECO:0000259" key="3">
    <source>
        <dbReference type="PROSITE" id="PS50893"/>
    </source>
</evidence>
<organism evidence="4 5">
    <name type="scientific">Bhargavaea cecembensis</name>
    <dbReference type="NCBI Taxonomy" id="394098"/>
    <lineage>
        <taxon>Bacteria</taxon>
        <taxon>Bacillati</taxon>
        <taxon>Bacillota</taxon>
        <taxon>Bacilli</taxon>
        <taxon>Bacillales</taxon>
        <taxon>Caryophanaceae</taxon>
        <taxon>Bhargavaea</taxon>
    </lineage>
</organism>
<dbReference type="SUPFAM" id="SSF52540">
    <property type="entry name" value="P-loop containing nucleoside triphosphate hydrolases"/>
    <property type="match status" value="1"/>
</dbReference>
<dbReference type="Gene3D" id="3.40.50.300">
    <property type="entry name" value="P-loop containing nucleotide triphosphate hydrolases"/>
    <property type="match status" value="1"/>
</dbReference>
<accession>A0A161SJL2</accession>
<dbReference type="CDD" id="cd03230">
    <property type="entry name" value="ABC_DR_subfamily_A"/>
    <property type="match status" value="1"/>
</dbReference>
<dbReference type="EMBL" id="LQNT01000011">
    <property type="protein sequence ID" value="KZE37473.1"/>
    <property type="molecule type" value="Genomic_DNA"/>
</dbReference>
<keyword evidence="2 4" id="KW-0067">ATP-binding</keyword>
<dbReference type="InterPro" id="IPR027417">
    <property type="entry name" value="P-loop_NTPase"/>
</dbReference>
<sequence length="240" mass="26500">MIEIRQVARSFGRRRALDGVTATFGQGKIIGLAGENGSGKSTLLKIMAGVMGADSGEVLLKGQPVTRRSAGRQIAYMADADLYYPYFTTDELLRFQQSQYPDFSMEKALEAAEFLNIDRKTRLKNLSKGNRGRAKIVATLGREANVYLLDEPFSGLDPMVRESIVKGLIRFTDPERQTVIMSTHELHDVAPLLDEIAVLKNGRIAAHDAVEDIRVAQPGGLSAYMRTLYEKGREPVGKPN</sequence>
<dbReference type="OrthoDB" id="9804819at2"/>
<keyword evidence="1" id="KW-0547">Nucleotide-binding</keyword>
<name>A0A161SJL2_9BACL</name>
<dbReference type="PANTHER" id="PTHR43158:SF1">
    <property type="entry name" value="ABC TRANSPORTER, ATP-BINDING PROTEIN"/>
    <property type="match status" value="1"/>
</dbReference>
<dbReference type="AlphaFoldDB" id="A0A161SJL2"/>
<gene>
    <name evidence="4" type="ORF">AV656_12975</name>
</gene>
<dbReference type="InterPro" id="IPR003439">
    <property type="entry name" value="ABC_transporter-like_ATP-bd"/>
</dbReference>
<dbReference type="Pfam" id="PF00005">
    <property type="entry name" value="ABC_tran"/>
    <property type="match status" value="1"/>
</dbReference>
<dbReference type="Proteomes" id="UP000076490">
    <property type="component" value="Unassembled WGS sequence"/>
</dbReference>
<dbReference type="SMART" id="SM00382">
    <property type="entry name" value="AAA"/>
    <property type="match status" value="1"/>
</dbReference>
<evidence type="ECO:0000256" key="1">
    <source>
        <dbReference type="ARBA" id="ARBA00022741"/>
    </source>
</evidence>
<dbReference type="RefSeq" id="WP_063182753.1">
    <property type="nucleotide sequence ID" value="NZ_LQNT01000011.1"/>
</dbReference>
<dbReference type="PANTHER" id="PTHR43158">
    <property type="entry name" value="SKFA PEPTIDE EXPORT ATP-BINDING PROTEIN SKFE"/>
    <property type="match status" value="1"/>
</dbReference>
<evidence type="ECO:0000313" key="4">
    <source>
        <dbReference type="EMBL" id="KZE37473.1"/>
    </source>
</evidence>
<dbReference type="InterPro" id="IPR003593">
    <property type="entry name" value="AAA+_ATPase"/>
</dbReference>
<comment type="caution">
    <text evidence="4">The sequence shown here is derived from an EMBL/GenBank/DDBJ whole genome shotgun (WGS) entry which is preliminary data.</text>
</comment>
<dbReference type="PROSITE" id="PS50893">
    <property type="entry name" value="ABC_TRANSPORTER_2"/>
    <property type="match status" value="1"/>
</dbReference>
<dbReference type="GO" id="GO:0016887">
    <property type="term" value="F:ATP hydrolysis activity"/>
    <property type="evidence" value="ECO:0007669"/>
    <property type="project" value="InterPro"/>
</dbReference>
<feature type="domain" description="ABC transporter" evidence="3">
    <location>
        <begin position="2"/>
        <end position="226"/>
    </location>
</feature>
<reference evidence="4 5" key="1">
    <citation type="submission" date="2016-01" db="EMBL/GenBank/DDBJ databases">
        <title>Whole genome sequencing of Bhargavaea cecembensis T14.</title>
        <authorList>
            <person name="Hong K.W."/>
        </authorList>
    </citation>
    <scope>NUCLEOTIDE SEQUENCE [LARGE SCALE GENOMIC DNA]</scope>
    <source>
        <strain evidence="4 5">T14</strain>
    </source>
</reference>